<proteinExistence type="predicted"/>
<protein>
    <submittedName>
        <fullName evidence="1">Uncharacterized protein</fullName>
    </submittedName>
</protein>
<accession>A0AAN8XTF5</accession>
<comment type="caution">
    <text evidence="1">The sequence shown here is derived from an EMBL/GenBank/DDBJ whole genome shotgun (WGS) entry which is preliminary data.</text>
</comment>
<reference evidence="1 2" key="1">
    <citation type="submission" date="2023-10" db="EMBL/GenBank/DDBJ databases">
        <title>Genomes of two closely related lineages of the louse Polyplax serrata with different host specificities.</title>
        <authorList>
            <person name="Martinu J."/>
            <person name="Tarabai H."/>
            <person name="Stefka J."/>
            <person name="Hypsa V."/>
        </authorList>
    </citation>
    <scope>NUCLEOTIDE SEQUENCE [LARGE SCALE GENOMIC DNA]</scope>
    <source>
        <strain evidence="1">HR10_N</strain>
    </source>
</reference>
<sequence length="171" mass="20609">MLSRDVGKMKLKKGERERWKKTIKLDEYEVQVGKDKLLLREEGLLKRRPPPYEKENFLCRIFEFSRKKVRCFRSLGAQVQEAEDTRSEDRWWQRRKKYYGRFRTGFPFSSLFSLPTSAVLPWKIIQTDELNENQVGNLWLKQLEKRENDVRAICKIKSQGWKNKRNLPGKK</sequence>
<dbReference type="Proteomes" id="UP001372834">
    <property type="component" value="Unassembled WGS sequence"/>
</dbReference>
<gene>
    <name evidence="1" type="ORF">RUM43_001168</name>
</gene>
<evidence type="ECO:0000313" key="1">
    <source>
        <dbReference type="EMBL" id="KAK6644892.1"/>
    </source>
</evidence>
<dbReference type="EMBL" id="JAWJWE010000001">
    <property type="protein sequence ID" value="KAK6644892.1"/>
    <property type="molecule type" value="Genomic_DNA"/>
</dbReference>
<evidence type="ECO:0000313" key="2">
    <source>
        <dbReference type="Proteomes" id="UP001372834"/>
    </source>
</evidence>
<name>A0AAN8XTF5_POLSC</name>
<dbReference type="AlphaFoldDB" id="A0AAN8XTF5"/>
<organism evidence="1 2">
    <name type="scientific">Polyplax serrata</name>
    <name type="common">Common mouse louse</name>
    <dbReference type="NCBI Taxonomy" id="468196"/>
    <lineage>
        <taxon>Eukaryota</taxon>
        <taxon>Metazoa</taxon>
        <taxon>Ecdysozoa</taxon>
        <taxon>Arthropoda</taxon>
        <taxon>Hexapoda</taxon>
        <taxon>Insecta</taxon>
        <taxon>Pterygota</taxon>
        <taxon>Neoptera</taxon>
        <taxon>Paraneoptera</taxon>
        <taxon>Psocodea</taxon>
        <taxon>Troctomorpha</taxon>
        <taxon>Phthiraptera</taxon>
        <taxon>Anoplura</taxon>
        <taxon>Polyplacidae</taxon>
        <taxon>Polyplax</taxon>
    </lineage>
</organism>